<keyword evidence="6 9" id="KW-1133">Transmembrane helix</keyword>
<sequence>MKRIFALYADVMDNISVFVGQACSVLFFACIAISAAEVVLRYGFDAPTLWSTELAMTLCASAWVLSVGYVTQRHRHISITMMELIVGERVWRIFRLFQMLIATGALFVLTLALHHPASKVLGRTEYSGTAMNSLAPTYLKVLLFVGCIFYILQLLANIVRWTQNTEGDLTGGH</sequence>
<keyword evidence="12" id="KW-1185">Reference proteome</keyword>
<reference evidence="11 12" key="1">
    <citation type="submission" date="2015-12" db="EMBL/GenBank/DDBJ databases">
        <title>Genome sequence of the marine Rhodobacteraceae strain O3.65, Candidatus Tritonibacter horizontis.</title>
        <authorList>
            <person name="Poehlein A."/>
            <person name="Giebel H.A."/>
            <person name="Voget S."/>
            <person name="Brinkhoff T."/>
        </authorList>
    </citation>
    <scope>NUCLEOTIDE SEQUENCE [LARGE SCALE GENOMIC DNA]</scope>
    <source>
        <strain evidence="11 12">O3.65</strain>
    </source>
</reference>
<evidence type="ECO:0000256" key="9">
    <source>
        <dbReference type="RuleBase" id="RU369079"/>
    </source>
</evidence>
<dbReference type="GO" id="GO:0005886">
    <property type="term" value="C:plasma membrane"/>
    <property type="evidence" value="ECO:0007669"/>
    <property type="project" value="UniProtKB-SubCell"/>
</dbReference>
<dbReference type="PATRIC" id="fig|1768241.3.peg.1817"/>
<evidence type="ECO:0000313" key="11">
    <source>
        <dbReference type="EMBL" id="KUP93389.1"/>
    </source>
</evidence>
<evidence type="ECO:0000256" key="8">
    <source>
        <dbReference type="ARBA" id="ARBA00038436"/>
    </source>
</evidence>
<proteinExistence type="inferred from homology"/>
<dbReference type="AlphaFoldDB" id="A0A132BYB4"/>
<evidence type="ECO:0000256" key="4">
    <source>
        <dbReference type="ARBA" id="ARBA00022519"/>
    </source>
</evidence>
<dbReference type="Proteomes" id="UP000068382">
    <property type="component" value="Unassembled WGS sequence"/>
</dbReference>
<keyword evidence="4 9" id="KW-0997">Cell inner membrane</keyword>
<organism evidence="11 12">
    <name type="scientific">Tritonibacter horizontis</name>
    <dbReference type="NCBI Taxonomy" id="1768241"/>
    <lineage>
        <taxon>Bacteria</taxon>
        <taxon>Pseudomonadati</taxon>
        <taxon>Pseudomonadota</taxon>
        <taxon>Alphaproteobacteria</taxon>
        <taxon>Rhodobacterales</taxon>
        <taxon>Paracoccaceae</taxon>
        <taxon>Tritonibacter</taxon>
    </lineage>
</organism>
<comment type="function">
    <text evidence="9">Part of the tripartite ATP-independent periplasmic (TRAP) transport system.</text>
</comment>
<dbReference type="EMBL" id="LPUY01000053">
    <property type="protein sequence ID" value="KUP93389.1"/>
    <property type="molecule type" value="Genomic_DNA"/>
</dbReference>
<comment type="subcellular location">
    <subcellularLocation>
        <location evidence="1 9">Cell inner membrane</location>
        <topology evidence="1 9">Multi-pass membrane protein</topology>
    </subcellularLocation>
</comment>
<dbReference type="InterPro" id="IPR007387">
    <property type="entry name" value="TRAP_DctQ"/>
</dbReference>
<dbReference type="PROSITE" id="PS51257">
    <property type="entry name" value="PROKAR_LIPOPROTEIN"/>
    <property type="match status" value="1"/>
</dbReference>
<evidence type="ECO:0000256" key="7">
    <source>
        <dbReference type="ARBA" id="ARBA00023136"/>
    </source>
</evidence>
<accession>A0A132BYB4</accession>
<feature type="transmembrane region" description="Helical" evidence="9">
    <location>
        <begin position="54"/>
        <end position="72"/>
    </location>
</feature>
<dbReference type="GO" id="GO:0022857">
    <property type="term" value="F:transmembrane transporter activity"/>
    <property type="evidence" value="ECO:0007669"/>
    <property type="project" value="UniProtKB-UniRule"/>
</dbReference>
<comment type="subunit">
    <text evidence="9">The complex comprises the extracytoplasmic solute receptor protein and the two transmembrane proteins.</text>
</comment>
<comment type="caution">
    <text evidence="11">The sequence shown here is derived from an EMBL/GenBank/DDBJ whole genome shotgun (WGS) entry which is preliminary data.</text>
</comment>
<keyword evidence="7 9" id="KW-0472">Membrane</keyword>
<keyword evidence="2 9" id="KW-0813">Transport</keyword>
<dbReference type="PANTHER" id="PTHR35011">
    <property type="entry name" value="2,3-DIKETO-L-GULONATE TRAP TRANSPORTER SMALL PERMEASE PROTEIN YIAM"/>
    <property type="match status" value="1"/>
</dbReference>
<evidence type="ECO:0000256" key="1">
    <source>
        <dbReference type="ARBA" id="ARBA00004429"/>
    </source>
</evidence>
<feature type="transmembrane region" description="Helical" evidence="9">
    <location>
        <begin position="93"/>
        <end position="117"/>
    </location>
</feature>
<name>A0A132BYB4_9RHOB</name>
<feature type="transmembrane region" description="Helical" evidence="9">
    <location>
        <begin position="12"/>
        <end position="34"/>
    </location>
</feature>
<evidence type="ECO:0000256" key="3">
    <source>
        <dbReference type="ARBA" id="ARBA00022475"/>
    </source>
</evidence>
<dbReference type="InterPro" id="IPR055348">
    <property type="entry name" value="DctQ"/>
</dbReference>
<dbReference type="Pfam" id="PF04290">
    <property type="entry name" value="DctQ"/>
    <property type="match status" value="1"/>
</dbReference>
<evidence type="ECO:0000259" key="10">
    <source>
        <dbReference type="Pfam" id="PF04290"/>
    </source>
</evidence>
<evidence type="ECO:0000256" key="2">
    <source>
        <dbReference type="ARBA" id="ARBA00022448"/>
    </source>
</evidence>
<evidence type="ECO:0000313" key="12">
    <source>
        <dbReference type="Proteomes" id="UP000068382"/>
    </source>
</evidence>
<dbReference type="OrthoDB" id="4250245at2"/>
<keyword evidence="3" id="KW-1003">Cell membrane</keyword>
<feature type="domain" description="Tripartite ATP-independent periplasmic transporters DctQ component" evidence="10">
    <location>
        <begin position="31"/>
        <end position="162"/>
    </location>
</feature>
<comment type="similarity">
    <text evidence="8 9">Belongs to the TRAP transporter small permease family.</text>
</comment>
<dbReference type="RefSeq" id="WP_068242116.1">
    <property type="nucleotide sequence ID" value="NZ_LPUY01000053.1"/>
</dbReference>
<keyword evidence="5 9" id="KW-0812">Transmembrane</keyword>
<feature type="transmembrane region" description="Helical" evidence="9">
    <location>
        <begin position="137"/>
        <end position="156"/>
    </location>
</feature>
<evidence type="ECO:0000256" key="5">
    <source>
        <dbReference type="ARBA" id="ARBA00022692"/>
    </source>
</evidence>
<evidence type="ECO:0000256" key="6">
    <source>
        <dbReference type="ARBA" id="ARBA00022989"/>
    </source>
</evidence>
<gene>
    <name evidence="11" type="ORF">TRIHO_17300</name>
</gene>
<protein>
    <recommendedName>
        <fullName evidence="9">TRAP transporter small permease protein</fullName>
    </recommendedName>
</protein>